<sequence length="1080" mass="120930">MGGEYVCTLSPELLQRAKDEINEDPERRAADIEHIRDWLKHQPHINARMDDWTILRFLRGCKFSLERTKEKMDMFYTCKALCPEWYKNRDPQDKKLRSILELGTFLPLPGHDPEGRKVIIIRTAVHDPKDHSMDEVFKATHLISDIMLDEDEPLSITGVVQLLDMEGVTAAHAMQMTPAVVKKAMTIWQHKLARSSVVLPLPGYDVLGRKVLLCRWGIYAPNEVSMDELIKTTSMTMDVMQDEDEQSNLVGINMLGDCTGLTVSHAIAFTPSHAKKCMVMWQKLKDLTCAHEYAVAVSIRFDVLGALEDPVELWHTLKRETLQAAKECIGERPRSRRGFVSTETLEKIEESRAARGDKERYVRSLAQDVEGHLNVNDLRPAYRALKKLRFKSRSRASAIRAADGRLVSDMHGQMARWAEYFGQLFTVDPPIEQLHTTGLRAVDADPPIDETAPILDEVREAVAKLRVERRLVSVISVRSSSKLGHHHHSYASTTTTTTYTTTTTTNTCSVLLSLPGYDSLGRKVLLERWASYDPATTPVDFVLRAITTVADVLLEEDEQSAITGCVVLSDCSCLSVPHVVALTPAVARKAMVLWQRWASYDPATTPVDFVLRAITTVADVLLEEDEQSAITGCVVLSDCSCLSVPHVMALTPAVARKAMVLWQGRRLILTRPGVFDPSTTTLDELTKVMMMMCDIWMEEDEAQSVVGVVFVEDMKELSIVHLAALSPVAIKKMMTIFQIRVQSFISAADETMSKTNQGLILPLSLRSTREPRLVLARPAVRDPTTTDMNDAAKAMLLMMDLLLEEDEGVAITGVDFVLDSGTMTWQHAAQLNPSLIKKAAIIMQLDATGDSNQTASAGPSQNIGSRKGGNVMLVMPLPCIEGNHRFTVLARPGLRDTDTSSMDEMIKVVLLLLDLMLEEEETLGILGFQLLVDAGNMTFAHAAQMTPPMMKKILTLIQDGYPMRPKGLNYINTPAAFDTVFNIFKSFMKEKMKRRVHIHGSDMESLYKQVPREMLPVEYGGTNGTIEEIKNYWLQRLDARRDWLLEDEKYCVDESKRPGKPKTSADLFGIEGSFRKLNVD</sequence>
<dbReference type="Gene3D" id="3.40.525.10">
    <property type="entry name" value="CRAL-TRIO lipid binding domain"/>
    <property type="match status" value="6"/>
</dbReference>
<feature type="domain" description="CRAL-TRIO" evidence="1">
    <location>
        <begin position="885"/>
        <end position="1027"/>
    </location>
</feature>
<evidence type="ECO:0000313" key="3">
    <source>
        <dbReference type="Proteomes" id="UP000770661"/>
    </source>
</evidence>
<comment type="caution">
    <text evidence="2">The sequence shown here is derived from an EMBL/GenBank/DDBJ whole genome shotgun (WGS) entry which is preliminary data.</text>
</comment>
<dbReference type="SMART" id="SM00516">
    <property type="entry name" value="SEC14"/>
    <property type="match status" value="1"/>
</dbReference>
<dbReference type="OrthoDB" id="6682367at2759"/>
<evidence type="ECO:0000313" key="2">
    <source>
        <dbReference type="EMBL" id="KAG0725935.1"/>
    </source>
</evidence>
<dbReference type="Gene3D" id="1.10.8.20">
    <property type="entry name" value="N-terminal domain of phosphatidylinositol transfer protein sec14p"/>
    <property type="match status" value="1"/>
</dbReference>
<evidence type="ECO:0000259" key="1">
    <source>
        <dbReference type="PROSITE" id="PS50191"/>
    </source>
</evidence>
<dbReference type="SMART" id="SM01100">
    <property type="entry name" value="CRAL_TRIO_N"/>
    <property type="match status" value="1"/>
</dbReference>
<organism evidence="2 3">
    <name type="scientific">Chionoecetes opilio</name>
    <name type="common">Atlantic snow crab</name>
    <name type="synonym">Cancer opilio</name>
    <dbReference type="NCBI Taxonomy" id="41210"/>
    <lineage>
        <taxon>Eukaryota</taxon>
        <taxon>Metazoa</taxon>
        <taxon>Ecdysozoa</taxon>
        <taxon>Arthropoda</taxon>
        <taxon>Crustacea</taxon>
        <taxon>Multicrustacea</taxon>
        <taxon>Malacostraca</taxon>
        <taxon>Eumalacostraca</taxon>
        <taxon>Eucarida</taxon>
        <taxon>Decapoda</taxon>
        <taxon>Pleocyemata</taxon>
        <taxon>Brachyura</taxon>
        <taxon>Eubrachyura</taxon>
        <taxon>Majoidea</taxon>
        <taxon>Majidae</taxon>
        <taxon>Chionoecetes</taxon>
    </lineage>
</organism>
<dbReference type="InterPro" id="IPR036865">
    <property type="entry name" value="CRAL-TRIO_dom_sf"/>
</dbReference>
<dbReference type="PANTHER" id="PTHR10174">
    <property type="entry name" value="ALPHA-TOCOPHEROL TRANSFER PROTEIN-RELATED"/>
    <property type="match status" value="1"/>
</dbReference>
<dbReference type="GO" id="GO:0016020">
    <property type="term" value="C:membrane"/>
    <property type="evidence" value="ECO:0007669"/>
    <property type="project" value="TreeGrafter"/>
</dbReference>
<dbReference type="SUPFAM" id="SSF52087">
    <property type="entry name" value="CRAL/TRIO domain"/>
    <property type="match status" value="6"/>
</dbReference>
<dbReference type="InterPro" id="IPR036273">
    <property type="entry name" value="CRAL/TRIO_N_dom_sf"/>
</dbReference>
<keyword evidence="3" id="KW-1185">Reference proteome</keyword>
<protein>
    <submittedName>
        <fullName evidence="2">Retinol-binding protein pinta</fullName>
    </submittedName>
</protein>
<dbReference type="PANTHER" id="PTHR10174:SF224">
    <property type="entry name" value="RETINOL-BINDING PROTEIN PINTA"/>
    <property type="match status" value="1"/>
</dbReference>
<dbReference type="AlphaFoldDB" id="A0A8J4YDB3"/>
<name>A0A8J4YDB3_CHIOP</name>
<accession>A0A8J4YDB3</accession>
<dbReference type="Pfam" id="PF00650">
    <property type="entry name" value="CRAL_TRIO"/>
    <property type="match status" value="4"/>
</dbReference>
<gene>
    <name evidence="2" type="primary">pinta_1</name>
    <name evidence="2" type="ORF">GWK47_037626</name>
</gene>
<dbReference type="Proteomes" id="UP000770661">
    <property type="component" value="Unassembled WGS sequence"/>
</dbReference>
<dbReference type="Gene3D" id="1.20.5.1200">
    <property type="entry name" value="Alpha-tocopherol transfer"/>
    <property type="match status" value="1"/>
</dbReference>
<proteinExistence type="predicted"/>
<dbReference type="InterPro" id="IPR011074">
    <property type="entry name" value="CRAL/TRIO_N_dom"/>
</dbReference>
<dbReference type="EMBL" id="JACEEZ010005061">
    <property type="protein sequence ID" value="KAG0725935.1"/>
    <property type="molecule type" value="Genomic_DNA"/>
</dbReference>
<dbReference type="CDD" id="cd00170">
    <property type="entry name" value="SEC14"/>
    <property type="match status" value="2"/>
</dbReference>
<dbReference type="PROSITE" id="PS50191">
    <property type="entry name" value="CRAL_TRIO"/>
    <property type="match status" value="1"/>
</dbReference>
<reference evidence="2" key="1">
    <citation type="submission" date="2020-07" db="EMBL/GenBank/DDBJ databases">
        <title>The High-quality genome of the commercially important snow crab, Chionoecetes opilio.</title>
        <authorList>
            <person name="Jeong J.-H."/>
            <person name="Ryu S."/>
        </authorList>
    </citation>
    <scope>NUCLEOTIDE SEQUENCE</scope>
    <source>
        <strain evidence="2">MADBK_172401_WGS</strain>
        <tissue evidence="2">Digestive gland</tissue>
    </source>
</reference>
<dbReference type="SUPFAM" id="SSF46938">
    <property type="entry name" value="CRAL/TRIO N-terminal domain"/>
    <property type="match status" value="1"/>
</dbReference>
<dbReference type="InterPro" id="IPR001251">
    <property type="entry name" value="CRAL-TRIO_dom"/>
</dbReference>
<dbReference type="GO" id="GO:1902936">
    <property type="term" value="F:phosphatidylinositol bisphosphate binding"/>
    <property type="evidence" value="ECO:0007669"/>
    <property type="project" value="TreeGrafter"/>
</dbReference>